<evidence type="ECO:0000256" key="3">
    <source>
        <dbReference type="ARBA" id="ARBA00023125"/>
    </source>
</evidence>
<reference evidence="8" key="1">
    <citation type="journal article" date="2017" name="Front. Plant Sci.">
        <title>Climate Clever Clovers: New Paradigm to Reduce the Environmental Footprint of Ruminants by Breeding Low Methanogenic Forages Utilizing Haplotype Variation.</title>
        <authorList>
            <person name="Kaur P."/>
            <person name="Appels R."/>
            <person name="Bayer P.E."/>
            <person name="Keeble-Gagnere G."/>
            <person name="Wang J."/>
            <person name="Hirakawa H."/>
            <person name="Shirasawa K."/>
            <person name="Vercoe P."/>
            <person name="Stefanova K."/>
            <person name="Durmic Z."/>
            <person name="Nichols P."/>
            <person name="Revell C."/>
            <person name="Isobe S.N."/>
            <person name="Edwards D."/>
            <person name="Erskine W."/>
        </authorList>
    </citation>
    <scope>NUCLEOTIDE SEQUENCE [LARGE SCALE GENOMIC DNA]</scope>
    <source>
        <strain evidence="8">cv. Daliak</strain>
    </source>
</reference>
<dbReference type="GO" id="GO:0005634">
    <property type="term" value="C:nucleus"/>
    <property type="evidence" value="ECO:0007669"/>
    <property type="project" value="UniProtKB-SubCell"/>
</dbReference>
<accession>A0A2Z6P0Q5</accession>
<evidence type="ECO:0000256" key="1">
    <source>
        <dbReference type="ARBA" id="ARBA00004123"/>
    </source>
</evidence>
<organism evidence="7 8">
    <name type="scientific">Trifolium subterraneum</name>
    <name type="common">Subterranean clover</name>
    <dbReference type="NCBI Taxonomy" id="3900"/>
    <lineage>
        <taxon>Eukaryota</taxon>
        <taxon>Viridiplantae</taxon>
        <taxon>Streptophyta</taxon>
        <taxon>Embryophyta</taxon>
        <taxon>Tracheophyta</taxon>
        <taxon>Spermatophyta</taxon>
        <taxon>Magnoliopsida</taxon>
        <taxon>eudicotyledons</taxon>
        <taxon>Gunneridae</taxon>
        <taxon>Pentapetalae</taxon>
        <taxon>rosids</taxon>
        <taxon>fabids</taxon>
        <taxon>Fabales</taxon>
        <taxon>Fabaceae</taxon>
        <taxon>Papilionoideae</taxon>
        <taxon>50 kb inversion clade</taxon>
        <taxon>NPAAA clade</taxon>
        <taxon>Hologalegina</taxon>
        <taxon>IRL clade</taxon>
        <taxon>Trifolieae</taxon>
        <taxon>Trifolium</taxon>
    </lineage>
</organism>
<evidence type="ECO:0000256" key="4">
    <source>
        <dbReference type="ARBA" id="ARBA00023163"/>
    </source>
</evidence>
<keyword evidence="2" id="KW-0805">Transcription regulation</keyword>
<protein>
    <recommendedName>
        <fullName evidence="9">TF-B3 domain-containing protein</fullName>
    </recommendedName>
</protein>
<dbReference type="GO" id="GO:0003677">
    <property type="term" value="F:DNA binding"/>
    <property type="evidence" value="ECO:0007669"/>
    <property type="project" value="UniProtKB-KW"/>
</dbReference>
<keyword evidence="4" id="KW-0804">Transcription</keyword>
<dbReference type="Gene3D" id="2.40.330.10">
    <property type="entry name" value="DNA-binding pseudobarrel domain"/>
    <property type="match status" value="1"/>
</dbReference>
<evidence type="ECO:0008006" key="9">
    <source>
        <dbReference type="Google" id="ProtNLM"/>
    </source>
</evidence>
<evidence type="ECO:0000256" key="6">
    <source>
        <dbReference type="SAM" id="MobiDB-lite"/>
    </source>
</evidence>
<keyword evidence="3" id="KW-0238">DNA-binding</keyword>
<evidence type="ECO:0000256" key="2">
    <source>
        <dbReference type="ARBA" id="ARBA00023015"/>
    </source>
</evidence>
<dbReference type="SUPFAM" id="SSF101936">
    <property type="entry name" value="DNA-binding pseudobarrel domain"/>
    <property type="match status" value="1"/>
</dbReference>
<evidence type="ECO:0000256" key="5">
    <source>
        <dbReference type="ARBA" id="ARBA00023242"/>
    </source>
</evidence>
<evidence type="ECO:0000313" key="8">
    <source>
        <dbReference type="Proteomes" id="UP000242715"/>
    </source>
</evidence>
<sequence length="131" mass="15164">MTSIKERDVIDVSSGDEAEDSFDVPHDDNYVLHEYESDRLFGWKMIHFPPRTANSVVRDMKNIIIRTQQNLDGTRCTIKKYTRKGGKKDMYMTEGCYEFKKANELKEGDKLEFQLSNPPDVVVVDIVRGNN</sequence>
<evidence type="ECO:0000313" key="7">
    <source>
        <dbReference type="EMBL" id="GAU49998.1"/>
    </source>
</evidence>
<feature type="compositionally biased region" description="Basic and acidic residues" evidence="6">
    <location>
        <begin position="1"/>
        <end position="10"/>
    </location>
</feature>
<dbReference type="InterPro" id="IPR015300">
    <property type="entry name" value="DNA-bd_pseudobarrel_sf"/>
</dbReference>
<keyword evidence="8" id="KW-1185">Reference proteome</keyword>
<dbReference type="EMBL" id="DF974672">
    <property type="protein sequence ID" value="GAU49998.1"/>
    <property type="molecule type" value="Genomic_DNA"/>
</dbReference>
<dbReference type="AlphaFoldDB" id="A0A2Z6P0Q5"/>
<gene>
    <name evidence="7" type="ORF">TSUD_91160</name>
</gene>
<proteinExistence type="predicted"/>
<comment type="subcellular location">
    <subcellularLocation>
        <location evidence="1">Nucleus</location>
    </subcellularLocation>
</comment>
<feature type="region of interest" description="Disordered" evidence="6">
    <location>
        <begin position="1"/>
        <end position="21"/>
    </location>
</feature>
<keyword evidence="5" id="KW-0539">Nucleus</keyword>
<dbReference type="OrthoDB" id="10429206at2759"/>
<name>A0A2Z6P0Q5_TRISU</name>
<dbReference type="Proteomes" id="UP000242715">
    <property type="component" value="Unassembled WGS sequence"/>
</dbReference>